<reference evidence="2" key="1">
    <citation type="journal article" date="2014" name="Int. J. Syst. Evol. Microbiol.">
        <title>Complete genome sequence of Corynebacterium casei LMG S-19264T (=DSM 44701T), isolated from a smear-ripened cheese.</title>
        <authorList>
            <consortium name="US DOE Joint Genome Institute (JGI-PGF)"/>
            <person name="Walter F."/>
            <person name="Albersmeier A."/>
            <person name="Kalinowski J."/>
            <person name="Ruckert C."/>
        </authorList>
    </citation>
    <scope>NUCLEOTIDE SEQUENCE</scope>
    <source>
        <strain evidence="2">CGMCC 1.15493</strain>
    </source>
</reference>
<accession>A0A916YAA0</accession>
<evidence type="ECO:0000256" key="1">
    <source>
        <dbReference type="SAM" id="SignalP"/>
    </source>
</evidence>
<feature type="chain" id="PRO_5038036323" description="PepSY domain-containing protein" evidence="1">
    <location>
        <begin position="25"/>
        <end position="112"/>
    </location>
</feature>
<keyword evidence="1" id="KW-0732">Signal</keyword>
<sequence length="112" mass="12817">MKSKILIAGLIALGAMSVSAPTMAQNIEIGPNGVRLVQPETEIRRDRDRDRRPDRREISEREAIRIARGEGLRDVDRVRRTDRAYRISGSDRRGRDIQVVVDRRRGDVISVR</sequence>
<gene>
    <name evidence="2" type="ORF">GCM10011335_43830</name>
</gene>
<evidence type="ECO:0000313" key="3">
    <source>
        <dbReference type="Proteomes" id="UP000613160"/>
    </source>
</evidence>
<name>A0A916YAA0_9HYPH</name>
<evidence type="ECO:0008006" key="4">
    <source>
        <dbReference type="Google" id="ProtNLM"/>
    </source>
</evidence>
<feature type="signal peptide" evidence="1">
    <location>
        <begin position="1"/>
        <end position="24"/>
    </location>
</feature>
<dbReference type="EMBL" id="BMJJ01000013">
    <property type="protein sequence ID" value="GGD36088.1"/>
    <property type="molecule type" value="Genomic_DNA"/>
</dbReference>
<comment type="caution">
    <text evidence="2">The sequence shown here is derived from an EMBL/GenBank/DDBJ whole genome shotgun (WGS) entry which is preliminary data.</text>
</comment>
<organism evidence="2 3">
    <name type="scientific">Aureimonas glaciei</name>
    <dbReference type="NCBI Taxonomy" id="1776957"/>
    <lineage>
        <taxon>Bacteria</taxon>
        <taxon>Pseudomonadati</taxon>
        <taxon>Pseudomonadota</taxon>
        <taxon>Alphaproteobacteria</taxon>
        <taxon>Hyphomicrobiales</taxon>
        <taxon>Aurantimonadaceae</taxon>
        <taxon>Aureimonas</taxon>
    </lineage>
</organism>
<dbReference type="Proteomes" id="UP000613160">
    <property type="component" value="Unassembled WGS sequence"/>
</dbReference>
<reference evidence="2" key="2">
    <citation type="submission" date="2020-09" db="EMBL/GenBank/DDBJ databases">
        <authorList>
            <person name="Sun Q."/>
            <person name="Zhou Y."/>
        </authorList>
    </citation>
    <scope>NUCLEOTIDE SEQUENCE</scope>
    <source>
        <strain evidence="2">CGMCC 1.15493</strain>
    </source>
</reference>
<protein>
    <recommendedName>
        <fullName evidence="4">PepSY domain-containing protein</fullName>
    </recommendedName>
</protein>
<evidence type="ECO:0000313" key="2">
    <source>
        <dbReference type="EMBL" id="GGD36088.1"/>
    </source>
</evidence>
<proteinExistence type="predicted"/>
<dbReference type="AlphaFoldDB" id="A0A916YAA0"/>
<keyword evidence="3" id="KW-1185">Reference proteome</keyword>